<name>A0A0C3FQP7_PILCF</name>
<evidence type="ECO:0000313" key="2">
    <source>
        <dbReference type="Proteomes" id="UP000054166"/>
    </source>
</evidence>
<accession>A0A0C3FQP7</accession>
<dbReference type="Proteomes" id="UP000054166">
    <property type="component" value="Unassembled WGS sequence"/>
</dbReference>
<evidence type="ECO:0000313" key="1">
    <source>
        <dbReference type="EMBL" id="KIM86450.1"/>
    </source>
</evidence>
<sequence length="129" mass="14355">MTTPLPAEPGTNWELLSRTAPDQFVAALRAGAGDAPTLDFIYGFVAVHALCECVIQAKTRPLDPISRSRWRIETSNSTSSTSSYYSFFEMLRSIAEKFSEPPSQVDLKVIQVLGTYWSQMMKRVGCLTD</sequence>
<reference evidence="1 2" key="1">
    <citation type="submission" date="2014-04" db="EMBL/GenBank/DDBJ databases">
        <authorList>
            <consortium name="DOE Joint Genome Institute"/>
            <person name="Kuo A."/>
            <person name="Tarkka M."/>
            <person name="Buscot F."/>
            <person name="Kohler A."/>
            <person name="Nagy L.G."/>
            <person name="Floudas D."/>
            <person name="Copeland A."/>
            <person name="Barry K.W."/>
            <person name="Cichocki N."/>
            <person name="Veneault-Fourrey C."/>
            <person name="LaButti K."/>
            <person name="Lindquist E.A."/>
            <person name="Lipzen A."/>
            <person name="Lundell T."/>
            <person name="Morin E."/>
            <person name="Murat C."/>
            <person name="Sun H."/>
            <person name="Tunlid A."/>
            <person name="Henrissat B."/>
            <person name="Grigoriev I.V."/>
            <person name="Hibbett D.S."/>
            <person name="Martin F."/>
            <person name="Nordberg H.P."/>
            <person name="Cantor M.N."/>
            <person name="Hua S.X."/>
        </authorList>
    </citation>
    <scope>NUCLEOTIDE SEQUENCE [LARGE SCALE GENOMIC DNA]</scope>
    <source>
        <strain evidence="1 2">F 1598</strain>
    </source>
</reference>
<dbReference type="EMBL" id="KN832982">
    <property type="protein sequence ID" value="KIM86450.1"/>
    <property type="molecule type" value="Genomic_DNA"/>
</dbReference>
<dbReference type="AlphaFoldDB" id="A0A0C3FQP7"/>
<reference evidence="2" key="2">
    <citation type="submission" date="2015-01" db="EMBL/GenBank/DDBJ databases">
        <title>Evolutionary Origins and Diversification of the Mycorrhizal Mutualists.</title>
        <authorList>
            <consortium name="DOE Joint Genome Institute"/>
            <consortium name="Mycorrhizal Genomics Consortium"/>
            <person name="Kohler A."/>
            <person name="Kuo A."/>
            <person name="Nagy L.G."/>
            <person name="Floudas D."/>
            <person name="Copeland A."/>
            <person name="Barry K.W."/>
            <person name="Cichocki N."/>
            <person name="Veneault-Fourrey C."/>
            <person name="LaButti K."/>
            <person name="Lindquist E.A."/>
            <person name="Lipzen A."/>
            <person name="Lundell T."/>
            <person name="Morin E."/>
            <person name="Murat C."/>
            <person name="Riley R."/>
            <person name="Ohm R."/>
            <person name="Sun H."/>
            <person name="Tunlid A."/>
            <person name="Henrissat B."/>
            <person name="Grigoriev I.V."/>
            <person name="Hibbett D.S."/>
            <person name="Martin F."/>
        </authorList>
    </citation>
    <scope>NUCLEOTIDE SEQUENCE [LARGE SCALE GENOMIC DNA]</scope>
    <source>
        <strain evidence="2">F 1598</strain>
    </source>
</reference>
<gene>
    <name evidence="1" type="ORF">PILCRDRAFT_327167</name>
</gene>
<keyword evidence="2" id="KW-1185">Reference proteome</keyword>
<protein>
    <submittedName>
        <fullName evidence="1">Uncharacterized protein</fullName>
    </submittedName>
</protein>
<proteinExistence type="predicted"/>
<organism evidence="1 2">
    <name type="scientific">Piloderma croceum (strain F 1598)</name>
    <dbReference type="NCBI Taxonomy" id="765440"/>
    <lineage>
        <taxon>Eukaryota</taxon>
        <taxon>Fungi</taxon>
        <taxon>Dikarya</taxon>
        <taxon>Basidiomycota</taxon>
        <taxon>Agaricomycotina</taxon>
        <taxon>Agaricomycetes</taxon>
        <taxon>Agaricomycetidae</taxon>
        <taxon>Atheliales</taxon>
        <taxon>Atheliaceae</taxon>
        <taxon>Piloderma</taxon>
    </lineage>
</organism>
<dbReference type="HOGENOM" id="CLU_1949624_0_0_1"/>
<dbReference type="InParanoid" id="A0A0C3FQP7"/>